<organism evidence="1 2">
    <name type="scientific">Russula earlei</name>
    <dbReference type="NCBI Taxonomy" id="71964"/>
    <lineage>
        <taxon>Eukaryota</taxon>
        <taxon>Fungi</taxon>
        <taxon>Dikarya</taxon>
        <taxon>Basidiomycota</taxon>
        <taxon>Agaricomycotina</taxon>
        <taxon>Agaricomycetes</taxon>
        <taxon>Russulales</taxon>
        <taxon>Russulaceae</taxon>
        <taxon>Russula</taxon>
    </lineage>
</organism>
<comment type="caution">
    <text evidence="1">The sequence shown here is derived from an EMBL/GenBank/DDBJ whole genome shotgun (WGS) entry which is preliminary data.</text>
</comment>
<dbReference type="EMBL" id="JAGFNK010000243">
    <property type="protein sequence ID" value="KAI9456001.1"/>
    <property type="molecule type" value="Genomic_DNA"/>
</dbReference>
<evidence type="ECO:0000313" key="1">
    <source>
        <dbReference type="EMBL" id="KAI9456001.1"/>
    </source>
</evidence>
<name>A0ACC0U1I8_9AGAM</name>
<proteinExistence type="predicted"/>
<reference evidence="1" key="1">
    <citation type="submission" date="2021-03" db="EMBL/GenBank/DDBJ databases">
        <title>Evolutionary priming and transition to the ectomycorrhizal habit in an iconic lineage of mushroom-forming fungi: is preadaptation a requirement?</title>
        <authorList>
            <consortium name="DOE Joint Genome Institute"/>
            <person name="Looney B.P."/>
            <person name="Miyauchi S."/>
            <person name="Morin E."/>
            <person name="Drula E."/>
            <person name="Courty P.E."/>
            <person name="Chicoki N."/>
            <person name="Fauchery L."/>
            <person name="Kohler A."/>
            <person name="Kuo A."/>
            <person name="LaButti K."/>
            <person name="Pangilinan J."/>
            <person name="Lipzen A."/>
            <person name="Riley R."/>
            <person name="Andreopoulos W."/>
            <person name="He G."/>
            <person name="Johnson J."/>
            <person name="Barry K.W."/>
            <person name="Grigoriev I.V."/>
            <person name="Nagy L."/>
            <person name="Hibbett D."/>
            <person name="Henrissat B."/>
            <person name="Matheny P.B."/>
            <person name="Labbe J."/>
            <person name="Martin A.F."/>
        </authorList>
    </citation>
    <scope>NUCLEOTIDE SEQUENCE</scope>
    <source>
        <strain evidence="1">BPL698</strain>
    </source>
</reference>
<sequence>MDFSCLYADILNVLNPSFRPSVKTQFLVRDHHKKMEDARYLSKYVFPREYGFATVFTSAYKAHKYSDFAEREDEIKPIHRRHLRE</sequence>
<protein>
    <submittedName>
        <fullName evidence="1">Uncharacterized protein</fullName>
    </submittedName>
</protein>
<keyword evidence="2" id="KW-1185">Reference proteome</keyword>
<evidence type="ECO:0000313" key="2">
    <source>
        <dbReference type="Proteomes" id="UP001207468"/>
    </source>
</evidence>
<dbReference type="Proteomes" id="UP001207468">
    <property type="component" value="Unassembled WGS sequence"/>
</dbReference>
<gene>
    <name evidence="1" type="ORF">F5148DRAFT_384085</name>
</gene>
<accession>A0ACC0U1I8</accession>